<name>A0A5B7GGV6_PORTR</name>
<evidence type="ECO:0000259" key="1">
    <source>
        <dbReference type="Pfam" id="PF20700"/>
    </source>
</evidence>
<proteinExistence type="predicted"/>
<dbReference type="Proteomes" id="UP000324222">
    <property type="component" value="Unassembled WGS sequence"/>
</dbReference>
<dbReference type="EMBL" id="VSRR010014217">
    <property type="protein sequence ID" value="MPC56749.1"/>
    <property type="molecule type" value="Genomic_DNA"/>
</dbReference>
<dbReference type="InterPro" id="IPR049012">
    <property type="entry name" value="Mutator_transp_dom"/>
</dbReference>
<dbReference type="Pfam" id="PF20700">
    <property type="entry name" value="Mutator"/>
    <property type="match status" value="1"/>
</dbReference>
<feature type="domain" description="Mutator-like transposase" evidence="1">
    <location>
        <begin position="12"/>
        <end position="100"/>
    </location>
</feature>
<protein>
    <recommendedName>
        <fullName evidence="1">Mutator-like transposase domain-containing protein</fullName>
    </recommendedName>
</protein>
<sequence length="108" mass="11993">MSNASGVLNIVRAIIEVYTGLIVDYAPISKICVQCKLHDLALRKGRITEEARVRKVENKKSHKEVCDINYEGTSSGMEAAATVTSYMGLDHNMRYTNFVTVIVGRSEL</sequence>
<evidence type="ECO:0000313" key="2">
    <source>
        <dbReference type="EMBL" id="MPC56749.1"/>
    </source>
</evidence>
<comment type="caution">
    <text evidence="2">The sequence shown here is derived from an EMBL/GenBank/DDBJ whole genome shotgun (WGS) entry which is preliminary data.</text>
</comment>
<gene>
    <name evidence="2" type="ORF">E2C01_050715</name>
</gene>
<dbReference type="AlphaFoldDB" id="A0A5B7GGV6"/>
<reference evidence="2 3" key="1">
    <citation type="submission" date="2019-05" db="EMBL/GenBank/DDBJ databases">
        <title>Another draft genome of Portunus trituberculatus and its Hox gene families provides insights of decapod evolution.</title>
        <authorList>
            <person name="Jeong J.-H."/>
            <person name="Song I."/>
            <person name="Kim S."/>
            <person name="Choi T."/>
            <person name="Kim D."/>
            <person name="Ryu S."/>
            <person name="Kim W."/>
        </authorList>
    </citation>
    <scope>NUCLEOTIDE SEQUENCE [LARGE SCALE GENOMIC DNA]</scope>
    <source>
        <tissue evidence="2">Muscle</tissue>
    </source>
</reference>
<evidence type="ECO:0000313" key="3">
    <source>
        <dbReference type="Proteomes" id="UP000324222"/>
    </source>
</evidence>
<organism evidence="2 3">
    <name type="scientific">Portunus trituberculatus</name>
    <name type="common">Swimming crab</name>
    <name type="synonym">Neptunus trituberculatus</name>
    <dbReference type="NCBI Taxonomy" id="210409"/>
    <lineage>
        <taxon>Eukaryota</taxon>
        <taxon>Metazoa</taxon>
        <taxon>Ecdysozoa</taxon>
        <taxon>Arthropoda</taxon>
        <taxon>Crustacea</taxon>
        <taxon>Multicrustacea</taxon>
        <taxon>Malacostraca</taxon>
        <taxon>Eumalacostraca</taxon>
        <taxon>Eucarida</taxon>
        <taxon>Decapoda</taxon>
        <taxon>Pleocyemata</taxon>
        <taxon>Brachyura</taxon>
        <taxon>Eubrachyura</taxon>
        <taxon>Portunoidea</taxon>
        <taxon>Portunidae</taxon>
        <taxon>Portuninae</taxon>
        <taxon>Portunus</taxon>
    </lineage>
</organism>
<accession>A0A5B7GGV6</accession>
<keyword evidence="3" id="KW-1185">Reference proteome</keyword>